<comment type="caution">
    <text evidence="1">The sequence shown here is derived from an EMBL/GenBank/DDBJ whole genome shotgun (WGS) entry which is preliminary data.</text>
</comment>
<dbReference type="AlphaFoldDB" id="A0A645BUV7"/>
<reference evidence="1" key="1">
    <citation type="submission" date="2019-08" db="EMBL/GenBank/DDBJ databases">
        <authorList>
            <person name="Kucharzyk K."/>
            <person name="Murdoch R.W."/>
            <person name="Higgins S."/>
            <person name="Loffler F."/>
        </authorList>
    </citation>
    <scope>NUCLEOTIDE SEQUENCE</scope>
</reference>
<evidence type="ECO:0000313" key="1">
    <source>
        <dbReference type="EMBL" id="MPM68977.1"/>
    </source>
</evidence>
<proteinExistence type="predicted"/>
<gene>
    <name evidence="1" type="ORF">SDC9_115914</name>
</gene>
<sequence length="103" mass="11398">MLMDHADAQIERILWGANGHGLSIYIDLPLVGEIDAGEHVHQRGLATAVLPQKRENLSALKLKIHRVVGDDFAKPLGNPLHRDCAGCFQERPSFPAKSGFKYE</sequence>
<dbReference type="EMBL" id="VSSQ01022575">
    <property type="protein sequence ID" value="MPM68977.1"/>
    <property type="molecule type" value="Genomic_DNA"/>
</dbReference>
<organism evidence="1">
    <name type="scientific">bioreactor metagenome</name>
    <dbReference type="NCBI Taxonomy" id="1076179"/>
    <lineage>
        <taxon>unclassified sequences</taxon>
        <taxon>metagenomes</taxon>
        <taxon>ecological metagenomes</taxon>
    </lineage>
</organism>
<accession>A0A645BUV7</accession>
<dbReference type="AntiFam" id="ANF00095">
    <property type="entry name" value="Shadow ORF (opposite ABC transporters)"/>
</dbReference>
<name>A0A645BUV7_9ZZZZ</name>
<protein>
    <submittedName>
        <fullName evidence="1">Uncharacterized protein</fullName>
    </submittedName>
</protein>